<feature type="region of interest" description="Disordered" evidence="3">
    <location>
        <begin position="749"/>
        <end position="797"/>
    </location>
</feature>
<feature type="region of interest" description="Disordered" evidence="3">
    <location>
        <begin position="811"/>
        <end position="931"/>
    </location>
</feature>
<dbReference type="PANTHER" id="PTHR37984">
    <property type="entry name" value="PROTEIN CBG26694"/>
    <property type="match status" value="1"/>
</dbReference>
<dbReference type="Gene3D" id="1.10.340.70">
    <property type="match status" value="1"/>
</dbReference>
<dbReference type="InterPro" id="IPR036397">
    <property type="entry name" value="RNaseH_sf"/>
</dbReference>
<keyword evidence="2" id="KW-0862">Zinc</keyword>
<dbReference type="Pfam" id="PF00665">
    <property type="entry name" value="rve"/>
    <property type="match status" value="1"/>
</dbReference>
<reference evidence="7" key="1">
    <citation type="submission" date="2024-04" db="EMBL/GenBank/DDBJ databases">
        <title>Salinicola lusitanus LLJ914,a marine bacterium isolated from the Okinawa Trough.</title>
        <authorList>
            <person name="Li J."/>
        </authorList>
    </citation>
    <scope>NUCLEOTIDE SEQUENCE [LARGE SCALE GENOMIC DNA]</scope>
</reference>
<evidence type="ECO:0000313" key="6">
    <source>
        <dbReference type="EMBL" id="KAK7903917.1"/>
    </source>
</evidence>
<dbReference type="InterPro" id="IPR041588">
    <property type="entry name" value="Integrase_H2C2"/>
</dbReference>
<dbReference type="InterPro" id="IPR048270">
    <property type="entry name" value="PNMA_C"/>
</dbReference>
<feature type="compositionally biased region" description="Low complexity" evidence="3">
    <location>
        <begin position="1047"/>
        <end position="1057"/>
    </location>
</feature>
<feature type="compositionally biased region" description="Acidic residues" evidence="3">
    <location>
        <begin position="856"/>
        <end position="866"/>
    </location>
</feature>
<feature type="domain" description="Integrase catalytic" evidence="5">
    <location>
        <begin position="465"/>
        <end position="622"/>
    </location>
</feature>
<dbReference type="InterPro" id="IPR050951">
    <property type="entry name" value="Retrovirus_Pol_polyprotein"/>
</dbReference>
<evidence type="ECO:0000259" key="5">
    <source>
        <dbReference type="PROSITE" id="PS50994"/>
    </source>
</evidence>
<evidence type="ECO:0000313" key="7">
    <source>
        <dbReference type="Proteomes" id="UP001460270"/>
    </source>
</evidence>
<gene>
    <name evidence="6" type="ORF">WMY93_016524</name>
</gene>
<comment type="caution">
    <text evidence="6">The sequence shown here is derived from an EMBL/GenBank/DDBJ whole genome shotgun (WGS) entry which is preliminary data.</text>
</comment>
<dbReference type="PROSITE" id="PS50994">
    <property type="entry name" value="INTEGRASE"/>
    <property type="match status" value="1"/>
</dbReference>
<dbReference type="Pfam" id="PF14893">
    <property type="entry name" value="PNMA"/>
    <property type="match status" value="1"/>
</dbReference>
<dbReference type="PROSITE" id="PS50158">
    <property type="entry name" value="ZF_CCHC"/>
    <property type="match status" value="1"/>
</dbReference>
<sequence length="1073" mass="121178">MKFMDTLQDSGEKPSAYLQRLQVALSLAVKRGGVKPTDVNRYLLSQFCRGCWDNNLIAELQLKQLKANPPPFQQLLLLLRTEEDREASKTQRMKQHLGTSRQRVAAQAQFAVEEESGVSAALSSLTKQVADIQRQLAALTASQSTQQAQSRQRPVSKPQQNLKSARNPSSSPKPGFCFRCGEDGHIRPQCENRPNEALVNRKRKQFNERKQQSCAGPTLSAKKTTVHRADLQTSPGVNRKAAPGLVGSSDESLQDHELIHHFITQHTADSDVIPEDIVNAICQSHLVRAITPDDPGLALVESLAITADTIPDSYSSDDLHQLPVIPALDIKEKQHADSCIRELLHQLKTGEKTPPTARAELPELPLLLREWSRLELVDGVLYRRRRDDEGLSYQLVLPEELRPLVLKNLHDDMGHMGIERTLDLVRSRFYWPRMAMDVEKKVKSCGRCVRRKALPERAAPLVSIQTTRPLELLCMDFLSLEPDSSNTRDILVLTDHFTKFAVAFPTPNQKAKTVAKCLWENFIIFYGIPERIHTDQGQDFESRLIKELCEVAGIRKSRTTPYHPRGNPVERFNRTLLAMLGTLEPKQKTRWKEHVKPLVHAYNCTRNEVTGYTPYELMFGRTPRLPVDLAFNLPVRETQHKNHMQYIKALKSRMEESFKIASKNAAKSADRNKARFDRRVRPSALEPGDKVLVRNVRLRGKHKLSDKWEEQVYVVVHRAGELPVYKIKPENSDGPTRTLHRDLLLPCGFLSDSEENSPSPENSPVRRPRTRQQKSISDSSIDSSAEDGEQESSVSVNVCPPTFRFTVERDHHAPYPNAGDDNQRPSSPDLPVQPEEQSEQNLSLSSNPPSVVCSEEQSESEMEEEIPEHVTENDLPEPTENDVPVTENDNLPTNLPVPEEVLVNDNPPDESVPVNPQTNDSDVTIRRSNRQRLPPKRLQYSTLGNPLISVVQTVLHSLSDALTLTLRTPCVAFNQSRARSARYKPPVLSLPSFRRLGVKPQDCYDRGPYQPLQALCSSCVTILKWNWPGVPYRLHNYSDGELEPAGSRTRTSTSFSTHQQDNPTCLRSGRRLS</sequence>
<feature type="region of interest" description="Disordered" evidence="3">
    <location>
        <begin position="230"/>
        <end position="249"/>
    </location>
</feature>
<dbReference type="GO" id="GO:0015074">
    <property type="term" value="P:DNA integration"/>
    <property type="evidence" value="ECO:0007669"/>
    <property type="project" value="InterPro"/>
</dbReference>
<dbReference type="Proteomes" id="UP001460270">
    <property type="component" value="Unassembled WGS sequence"/>
</dbReference>
<dbReference type="PANTHER" id="PTHR37984:SF15">
    <property type="entry name" value="INTEGRASE CATALYTIC DOMAIN-CONTAINING PROTEIN"/>
    <property type="match status" value="1"/>
</dbReference>
<feature type="compositionally biased region" description="Low complexity" evidence="3">
    <location>
        <begin position="833"/>
        <end position="850"/>
    </location>
</feature>
<feature type="region of interest" description="Disordered" evidence="3">
    <location>
        <begin position="1038"/>
        <end position="1073"/>
    </location>
</feature>
<evidence type="ECO:0000256" key="3">
    <source>
        <dbReference type="SAM" id="MobiDB-lite"/>
    </source>
</evidence>
<keyword evidence="2" id="KW-0863">Zinc-finger</keyword>
<keyword evidence="2" id="KW-0479">Metal-binding</keyword>
<dbReference type="Gene3D" id="3.30.420.10">
    <property type="entry name" value="Ribonuclease H-like superfamily/Ribonuclease H"/>
    <property type="match status" value="1"/>
</dbReference>
<name>A0AAW0NWL1_9GOBI</name>
<dbReference type="EMBL" id="JBBPFD010000012">
    <property type="protein sequence ID" value="KAK7903917.1"/>
    <property type="molecule type" value="Genomic_DNA"/>
</dbReference>
<feature type="region of interest" description="Disordered" evidence="3">
    <location>
        <begin position="143"/>
        <end position="176"/>
    </location>
</feature>
<feature type="compositionally biased region" description="Low complexity" evidence="3">
    <location>
        <begin position="143"/>
        <end position="153"/>
    </location>
</feature>
<proteinExistence type="predicted"/>
<dbReference type="SUPFAM" id="SSF53098">
    <property type="entry name" value="Ribonuclease H-like"/>
    <property type="match status" value="1"/>
</dbReference>
<evidence type="ECO:0000256" key="1">
    <source>
        <dbReference type="ARBA" id="ARBA00039658"/>
    </source>
</evidence>
<organism evidence="6 7">
    <name type="scientific">Mugilogobius chulae</name>
    <name type="common">yellowstripe goby</name>
    <dbReference type="NCBI Taxonomy" id="88201"/>
    <lineage>
        <taxon>Eukaryota</taxon>
        <taxon>Metazoa</taxon>
        <taxon>Chordata</taxon>
        <taxon>Craniata</taxon>
        <taxon>Vertebrata</taxon>
        <taxon>Euteleostomi</taxon>
        <taxon>Actinopterygii</taxon>
        <taxon>Neopterygii</taxon>
        <taxon>Teleostei</taxon>
        <taxon>Neoteleostei</taxon>
        <taxon>Acanthomorphata</taxon>
        <taxon>Gobiaria</taxon>
        <taxon>Gobiiformes</taxon>
        <taxon>Gobioidei</taxon>
        <taxon>Gobiidae</taxon>
        <taxon>Gobionellinae</taxon>
        <taxon>Mugilogobius</taxon>
    </lineage>
</organism>
<accession>A0AAW0NWL1</accession>
<dbReference type="GO" id="GO:0003676">
    <property type="term" value="F:nucleic acid binding"/>
    <property type="evidence" value="ECO:0007669"/>
    <property type="project" value="InterPro"/>
</dbReference>
<dbReference type="FunFam" id="3.30.420.10:FF:000269">
    <property type="entry name" value="Uncharacterized protein"/>
    <property type="match status" value="1"/>
</dbReference>
<dbReference type="FunFam" id="1.10.340.70:FF:000001">
    <property type="entry name" value="Retrovirus-related Pol polyprotein from transposon gypsy-like Protein"/>
    <property type="match status" value="1"/>
</dbReference>
<dbReference type="Pfam" id="PF17921">
    <property type="entry name" value="Integrase_H2C2"/>
    <property type="match status" value="1"/>
</dbReference>
<protein>
    <recommendedName>
        <fullName evidence="1">Gypsy retrotransposon integrase-like protein 1</fullName>
    </recommendedName>
</protein>
<evidence type="ECO:0000259" key="4">
    <source>
        <dbReference type="PROSITE" id="PS50158"/>
    </source>
</evidence>
<dbReference type="InterPro" id="IPR001878">
    <property type="entry name" value="Znf_CCHC"/>
</dbReference>
<evidence type="ECO:0000256" key="2">
    <source>
        <dbReference type="PROSITE-ProRule" id="PRU00047"/>
    </source>
</evidence>
<feature type="compositionally biased region" description="Polar residues" evidence="3">
    <location>
        <begin position="157"/>
        <end position="172"/>
    </location>
</feature>
<keyword evidence="7" id="KW-1185">Reference proteome</keyword>
<dbReference type="InterPro" id="IPR001584">
    <property type="entry name" value="Integrase_cat-core"/>
</dbReference>
<dbReference type="SUPFAM" id="SSF57756">
    <property type="entry name" value="Retrovirus zinc finger-like domains"/>
    <property type="match status" value="1"/>
</dbReference>
<dbReference type="InterPro" id="IPR036875">
    <property type="entry name" value="Znf_CCHC_sf"/>
</dbReference>
<dbReference type="InterPro" id="IPR012337">
    <property type="entry name" value="RNaseH-like_sf"/>
</dbReference>
<dbReference type="AlphaFoldDB" id="A0AAW0NWL1"/>
<feature type="domain" description="CCHC-type" evidence="4">
    <location>
        <begin position="177"/>
        <end position="192"/>
    </location>
</feature>
<dbReference type="GO" id="GO:0008270">
    <property type="term" value="F:zinc ion binding"/>
    <property type="evidence" value="ECO:0007669"/>
    <property type="project" value="UniProtKB-KW"/>
</dbReference>